<dbReference type="PANTHER" id="PTHR15651">
    <property type="entry name" value="ARMADILLO REPEAT-CONTAINING PROTEIN 8"/>
    <property type="match status" value="1"/>
</dbReference>
<dbReference type="InterPro" id="IPR011989">
    <property type="entry name" value="ARM-like"/>
</dbReference>
<dbReference type="InterPro" id="IPR016024">
    <property type="entry name" value="ARM-type_fold"/>
</dbReference>
<reference evidence="7 8" key="1">
    <citation type="journal article" date="2012" name="Science">
        <title>The Paleozoic origin of enzymatic lignin decomposition reconstructed from 31 fungal genomes.</title>
        <authorList>
            <person name="Floudas D."/>
            <person name="Binder M."/>
            <person name="Riley R."/>
            <person name="Barry K."/>
            <person name="Blanchette R.A."/>
            <person name="Henrissat B."/>
            <person name="Martinez A.T."/>
            <person name="Otillar R."/>
            <person name="Spatafora J.W."/>
            <person name="Yadav J.S."/>
            <person name="Aerts A."/>
            <person name="Benoit I."/>
            <person name="Boyd A."/>
            <person name="Carlson A."/>
            <person name="Copeland A."/>
            <person name="Coutinho P.M."/>
            <person name="de Vries R.P."/>
            <person name="Ferreira P."/>
            <person name="Findley K."/>
            <person name="Foster B."/>
            <person name="Gaskell J."/>
            <person name="Glotzer D."/>
            <person name="Gorecki P."/>
            <person name="Heitman J."/>
            <person name="Hesse C."/>
            <person name="Hori C."/>
            <person name="Igarashi K."/>
            <person name="Jurgens J.A."/>
            <person name="Kallen N."/>
            <person name="Kersten P."/>
            <person name="Kohler A."/>
            <person name="Kuees U."/>
            <person name="Kumar T.K.A."/>
            <person name="Kuo A."/>
            <person name="LaButti K."/>
            <person name="Larrondo L.F."/>
            <person name="Lindquist E."/>
            <person name="Ling A."/>
            <person name="Lombard V."/>
            <person name="Lucas S."/>
            <person name="Lundell T."/>
            <person name="Martin R."/>
            <person name="McLaughlin D.J."/>
            <person name="Morgenstern I."/>
            <person name="Morin E."/>
            <person name="Murat C."/>
            <person name="Nagy L.G."/>
            <person name="Nolan M."/>
            <person name="Ohm R.A."/>
            <person name="Patyshakuliyeva A."/>
            <person name="Rokas A."/>
            <person name="Ruiz-Duenas F.J."/>
            <person name="Sabat G."/>
            <person name="Salamov A."/>
            <person name="Samejima M."/>
            <person name="Schmutz J."/>
            <person name="Slot J.C."/>
            <person name="St John F."/>
            <person name="Stenlid J."/>
            <person name="Sun H."/>
            <person name="Sun S."/>
            <person name="Syed K."/>
            <person name="Tsang A."/>
            <person name="Wiebenga A."/>
            <person name="Young D."/>
            <person name="Pisabarro A."/>
            <person name="Eastwood D.C."/>
            <person name="Martin F."/>
            <person name="Cullen D."/>
            <person name="Grigoriev I.V."/>
            <person name="Hibbett D.S."/>
        </authorList>
    </citation>
    <scope>NUCLEOTIDE SEQUENCE [LARGE SCALE GENOMIC DNA]</scope>
    <source>
        <strain evidence="7 8">DJM-731 SS1</strain>
    </source>
</reference>
<protein>
    <submittedName>
        <fullName evidence="7">ARM repeat-containing protein</fullName>
    </submittedName>
</protein>
<dbReference type="GeneID" id="63688718"/>
<accession>M5FSH1</accession>
<evidence type="ECO:0000256" key="3">
    <source>
        <dbReference type="ARBA" id="ARBA00022490"/>
    </source>
</evidence>
<dbReference type="Gene3D" id="1.25.10.10">
    <property type="entry name" value="Leucine-rich Repeat Variant"/>
    <property type="match status" value="2"/>
</dbReference>
<dbReference type="GO" id="GO:0043161">
    <property type="term" value="P:proteasome-mediated ubiquitin-dependent protein catabolic process"/>
    <property type="evidence" value="ECO:0007669"/>
    <property type="project" value="TreeGrafter"/>
</dbReference>
<evidence type="ECO:0000256" key="4">
    <source>
        <dbReference type="ARBA" id="ARBA00022737"/>
    </source>
</evidence>
<dbReference type="PANTHER" id="PTHR15651:SF7">
    <property type="entry name" value="ARMADILLO REPEAT-CONTAINING PROTEIN 8"/>
    <property type="match status" value="1"/>
</dbReference>
<dbReference type="RefSeq" id="XP_040625721.1">
    <property type="nucleotide sequence ID" value="XM_040773656.1"/>
</dbReference>
<keyword evidence="3" id="KW-0963">Cytoplasm</keyword>
<dbReference type="GO" id="GO:0034657">
    <property type="term" value="C:GID complex"/>
    <property type="evidence" value="ECO:0007669"/>
    <property type="project" value="TreeGrafter"/>
</dbReference>
<gene>
    <name evidence="7" type="ORF">DACRYDRAFT_24362</name>
</gene>
<dbReference type="OrthoDB" id="5559898at2759"/>
<dbReference type="InterPro" id="IPR038739">
    <property type="entry name" value="ARMC8/Vid28"/>
</dbReference>
<evidence type="ECO:0000256" key="5">
    <source>
        <dbReference type="ARBA" id="ARBA00023242"/>
    </source>
</evidence>
<evidence type="ECO:0000313" key="8">
    <source>
        <dbReference type="Proteomes" id="UP000030653"/>
    </source>
</evidence>
<dbReference type="GO" id="GO:0005737">
    <property type="term" value="C:cytoplasm"/>
    <property type="evidence" value="ECO:0007669"/>
    <property type="project" value="UniProtKB-SubCell"/>
</dbReference>
<dbReference type="OMA" id="NHLQNCA"/>
<keyword evidence="4" id="KW-0677">Repeat</keyword>
<dbReference type="SUPFAM" id="SSF48371">
    <property type="entry name" value="ARM repeat"/>
    <property type="match status" value="1"/>
</dbReference>
<dbReference type="HOGENOM" id="CLU_002741_0_0_1"/>
<feature type="region of interest" description="Disordered" evidence="6">
    <location>
        <begin position="251"/>
        <end position="284"/>
    </location>
</feature>
<evidence type="ECO:0000256" key="1">
    <source>
        <dbReference type="ARBA" id="ARBA00004123"/>
    </source>
</evidence>
<keyword evidence="5" id="KW-0539">Nucleus</keyword>
<evidence type="ECO:0000256" key="2">
    <source>
        <dbReference type="ARBA" id="ARBA00004496"/>
    </source>
</evidence>
<organism evidence="7 8">
    <name type="scientific">Dacryopinax primogenitus (strain DJM 731)</name>
    <name type="common">Brown rot fungus</name>
    <dbReference type="NCBI Taxonomy" id="1858805"/>
    <lineage>
        <taxon>Eukaryota</taxon>
        <taxon>Fungi</taxon>
        <taxon>Dikarya</taxon>
        <taxon>Basidiomycota</taxon>
        <taxon>Agaricomycotina</taxon>
        <taxon>Dacrymycetes</taxon>
        <taxon>Dacrymycetales</taxon>
        <taxon>Dacrymycetaceae</taxon>
        <taxon>Dacryopinax</taxon>
    </lineage>
</organism>
<dbReference type="GO" id="GO:0005634">
    <property type="term" value="C:nucleus"/>
    <property type="evidence" value="ECO:0007669"/>
    <property type="project" value="UniProtKB-SubCell"/>
</dbReference>
<evidence type="ECO:0000256" key="6">
    <source>
        <dbReference type="SAM" id="MobiDB-lite"/>
    </source>
</evidence>
<dbReference type="AlphaFoldDB" id="M5FSH1"/>
<dbReference type="Proteomes" id="UP000030653">
    <property type="component" value="Unassembled WGS sequence"/>
</dbReference>
<sequence length="577" mass="61805">MGDEKAQIAALNALSTLLSRNTPLITLFGRSHAPTAQTAYTLSRSRSPQVRLAACHILTSLLCHTTPRGLKGDAVLDPPGMLELAVLSTLQGLVEDGEDPEVRSGACWCLSTLVMDSPPRASHASQSGLLLTLCTLLRSFPSIGSTPEALDELYEESPSLLSLRESSMTCLASLTLPSVSLRTSLAALQPPVLPIIHSSLSHPSPGVRHAALQVIRALSRSVEVLRSSLVDEGVVKGVLGLVMRGGGVEEGEGLEGFGLEEEREEGQEQTDDVEAEGGDETMDDDALASANSSMTVKGVDTDKGTGKVKEDMPGEAVKGDRRVLLAALAALCNFSADFSPVQELLPEEHALPLLVQYATQPSDALLRLNGIWVLKNLVYRADWALKSQVMGLVGWSRFIELCRDPDLGVREQALSMVRNLAAGRETDVVQTVRAIGAEELVALVEEAMGTGNDDVQMNALFVLVNTLPELYRSRCMLHQSPAFLSALLLSLSSPSQTLRVAAIRAVHAFLQLSVGKQELREAGIERRVREMDGKPKLGGRRSSGLPALGEFGVAGEVEGSLEVRETVRKVVDFFEAA</sequence>
<dbReference type="EMBL" id="JH795872">
    <property type="protein sequence ID" value="EJT98823.1"/>
    <property type="molecule type" value="Genomic_DNA"/>
</dbReference>
<evidence type="ECO:0000313" key="7">
    <source>
        <dbReference type="EMBL" id="EJT98823.1"/>
    </source>
</evidence>
<keyword evidence="8" id="KW-1185">Reference proteome</keyword>
<comment type="subcellular location">
    <subcellularLocation>
        <location evidence="2">Cytoplasm</location>
    </subcellularLocation>
    <subcellularLocation>
        <location evidence="1">Nucleus</location>
    </subcellularLocation>
</comment>
<proteinExistence type="predicted"/>
<dbReference type="STRING" id="1858805.M5FSH1"/>
<name>M5FSH1_DACPD</name>